<dbReference type="InterPro" id="IPR000014">
    <property type="entry name" value="PAS"/>
</dbReference>
<dbReference type="NCBIfam" id="TIGR00229">
    <property type="entry name" value="sensory_box"/>
    <property type="match status" value="2"/>
</dbReference>
<dbReference type="Pfam" id="PF00990">
    <property type="entry name" value="GGDEF"/>
    <property type="match status" value="1"/>
</dbReference>
<protein>
    <submittedName>
        <fullName evidence="5">Diguanylate cyclase</fullName>
        <ecNumber evidence="5">2.7.7.65</ecNumber>
    </submittedName>
</protein>
<dbReference type="Gene3D" id="3.30.70.270">
    <property type="match status" value="1"/>
</dbReference>
<proteinExistence type="predicted"/>
<dbReference type="PROSITE" id="PS50887">
    <property type="entry name" value="GGDEF"/>
    <property type="match status" value="1"/>
</dbReference>
<keyword evidence="6" id="KW-1185">Reference proteome</keyword>
<dbReference type="InterPro" id="IPR029787">
    <property type="entry name" value="Nucleotide_cyclase"/>
</dbReference>
<dbReference type="InterPro" id="IPR013655">
    <property type="entry name" value="PAS_fold_3"/>
</dbReference>
<keyword evidence="1" id="KW-0472">Membrane</keyword>
<dbReference type="NCBIfam" id="TIGR00254">
    <property type="entry name" value="GGDEF"/>
    <property type="match status" value="1"/>
</dbReference>
<dbReference type="PROSITE" id="PS50112">
    <property type="entry name" value="PAS"/>
    <property type="match status" value="2"/>
</dbReference>
<keyword evidence="5" id="KW-0548">Nucleotidyltransferase</keyword>
<dbReference type="Proteomes" id="UP001524586">
    <property type="component" value="Unassembled WGS sequence"/>
</dbReference>
<feature type="domain" description="PAC" evidence="3">
    <location>
        <begin position="163"/>
        <end position="220"/>
    </location>
</feature>
<name>A0ABT1UAJ3_9GAMM</name>
<dbReference type="InterPro" id="IPR052163">
    <property type="entry name" value="DGC-Regulatory_Protein"/>
</dbReference>
<evidence type="ECO:0000313" key="5">
    <source>
        <dbReference type="EMBL" id="MCQ8130385.1"/>
    </source>
</evidence>
<reference evidence="5 6" key="1">
    <citation type="submission" date="2022-07" db="EMBL/GenBank/DDBJ databases">
        <title>Methylomonas rivi sp. nov., Methylomonas rosea sp. nov., Methylomonas aureus sp. nov. and Methylomonas subterranea sp. nov., four novel methanotrophs isolated from a freshwater creek and the deep terrestrial subsurface.</title>
        <authorList>
            <person name="Abin C."/>
            <person name="Sankaranarayanan K."/>
            <person name="Garner C."/>
            <person name="Sindelar R."/>
            <person name="Kotary K."/>
            <person name="Garner R."/>
            <person name="Barclay S."/>
            <person name="Lawson P."/>
            <person name="Krumholz L."/>
        </authorList>
    </citation>
    <scope>NUCLEOTIDE SEQUENCE [LARGE SCALE GENOMIC DNA]</scope>
    <source>
        <strain evidence="5 6">WSC-6</strain>
    </source>
</reference>
<keyword evidence="1" id="KW-0812">Transmembrane</keyword>
<feature type="transmembrane region" description="Helical" evidence="1">
    <location>
        <begin position="53"/>
        <end position="74"/>
    </location>
</feature>
<comment type="caution">
    <text evidence="5">The sequence shown here is derived from an EMBL/GenBank/DDBJ whole genome shotgun (WGS) entry which is preliminary data.</text>
</comment>
<dbReference type="SUPFAM" id="SSF55073">
    <property type="entry name" value="Nucleotide cyclase"/>
    <property type="match status" value="1"/>
</dbReference>
<feature type="domain" description="GGDEF" evidence="4">
    <location>
        <begin position="381"/>
        <end position="514"/>
    </location>
</feature>
<sequence>MTEHGLAGNSCLNGIVCSIKKVALIFAAFTVGWFLLTQFLLSGLVADPVRWQWLTIAKDIGFVVLGAGLCVGLFRRHLKNHIENIAELEQSEESLLRVLAGSHLGFWDWNLSTGEVKRNAIWAEMLGYDLDDIAFTTRQWSDFVHPDDKEAAWESIRAVLDGRTAEHQMIYRMKTRDGEYKWILDCARVMRRDERGKPLRMTGTHSDVSKLKLTEEALKLSEERFRRIFETTGVGISQVGLDGRFLLVNDTFCHITGYSREELLNEKKNFQAITFPDDLQNNVQVLDRLCQGDINRRDLEKRYIRKNGTIAWVKLSIALLRDAAGQPASLISAVQDITRFKSLQQELELRAHIDYLTGIPNRRYFMELAEHELARAQRYGNEVAIFMLDVDFFKQVNDEHGHKAGDKVLREIAHIMRSVLREVDVLGRIGGEEFAIVLPQTGRQMAAEVAERLREQVAGGKMMLDSGVMLNVTLSIGVAMMTPLRGDLDSLMGQADKGLYEAKAGGRNKVVFNG</sequence>
<feature type="domain" description="PAS" evidence="2">
    <location>
        <begin position="119"/>
        <end position="163"/>
    </location>
</feature>
<organism evidence="5 6">
    <name type="scientific">Methylomonas rivi</name>
    <dbReference type="NCBI Taxonomy" id="2952226"/>
    <lineage>
        <taxon>Bacteria</taxon>
        <taxon>Pseudomonadati</taxon>
        <taxon>Pseudomonadota</taxon>
        <taxon>Gammaproteobacteria</taxon>
        <taxon>Methylococcales</taxon>
        <taxon>Methylococcaceae</taxon>
        <taxon>Methylomonas</taxon>
    </lineage>
</organism>
<dbReference type="InterPro" id="IPR000700">
    <property type="entry name" value="PAS-assoc_C"/>
</dbReference>
<keyword evidence="5" id="KW-0808">Transferase</keyword>
<dbReference type="Gene3D" id="3.30.450.20">
    <property type="entry name" value="PAS domain"/>
    <property type="match status" value="2"/>
</dbReference>
<dbReference type="SMART" id="SM00091">
    <property type="entry name" value="PAS"/>
    <property type="match status" value="2"/>
</dbReference>
<dbReference type="InterPro" id="IPR001610">
    <property type="entry name" value="PAC"/>
</dbReference>
<dbReference type="InterPro" id="IPR000160">
    <property type="entry name" value="GGDEF_dom"/>
</dbReference>
<accession>A0ABT1UAJ3</accession>
<dbReference type="GO" id="GO:0052621">
    <property type="term" value="F:diguanylate cyclase activity"/>
    <property type="evidence" value="ECO:0007669"/>
    <property type="project" value="UniProtKB-EC"/>
</dbReference>
<evidence type="ECO:0000259" key="3">
    <source>
        <dbReference type="PROSITE" id="PS50113"/>
    </source>
</evidence>
<feature type="domain" description="PAS" evidence="2">
    <location>
        <begin position="221"/>
        <end position="293"/>
    </location>
</feature>
<keyword evidence="1" id="KW-1133">Transmembrane helix</keyword>
<evidence type="ECO:0000313" key="6">
    <source>
        <dbReference type="Proteomes" id="UP001524586"/>
    </source>
</evidence>
<feature type="domain" description="PAC" evidence="3">
    <location>
        <begin position="297"/>
        <end position="349"/>
    </location>
</feature>
<feature type="transmembrane region" description="Helical" evidence="1">
    <location>
        <begin position="22"/>
        <end position="41"/>
    </location>
</feature>
<evidence type="ECO:0000259" key="4">
    <source>
        <dbReference type="PROSITE" id="PS50887"/>
    </source>
</evidence>
<dbReference type="SMART" id="SM00086">
    <property type="entry name" value="PAC"/>
    <property type="match status" value="2"/>
</dbReference>
<dbReference type="PROSITE" id="PS50113">
    <property type="entry name" value="PAC"/>
    <property type="match status" value="2"/>
</dbReference>
<evidence type="ECO:0000256" key="1">
    <source>
        <dbReference type="SAM" id="Phobius"/>
    </source>
</evidence>
<dbReference type="SMART" id="SM00267">
    <property type="entry name" value="GGDEF"/>
    <property type="match status" value="1"/>
</dbReference>
<dbReference type="EMBL" id="JANIBK010000155">
    <property type="protein sequence ID" value="MCQ8130385.1"/>
    <property type="molecule type" value="Genomic_DNA"/>
</dbReference>
<dbReference type="InterPro" id="IPR035965">
    <property type="entry name" value="PAS-like_dom_sf"/>
</dbReference>
<dbReference type="SUPFAM" id="SSF55785">
    <property type="entry name" value="PYP-like sensor domain (PAS domain)"/>
    <property type="match status" value="2"/>
</dbReference>
<evidence type="ECO:0000259" key="2">
    <source>
        <dbReference type="PROSITE" id="PS50112"/>
    </source>
</evidence>
<dbReference type="RefSeq" id="WP_256616812.1">
    <property type="nucleotide sequence ID" value="NZ_JANIBK010000155.1"/>
</dbReference>
<dbReference type="CDD" id="cd00130">
    <property type="entry name" value="PAS"/>
    <property type="match status" value="2"/>
</dbReference>
<dbReference type="CDD" id="cd01949">
    <property type="entry name" value="GGDEF"/>
    <property type="match status" value="1"/>
</dbReference>
<dbReference type="PANTHER" id="PTHR46663">
    <property type="entry name" value="DIGUANYLATE CYCLASE DGCT-RELATED"/>
    <property type="match status" value="1"/>
</dbReference>
<dbReference type="Pfam" id="PF08447">
    <property type="entry name" value="PAS_3"/>
    <property type="match status" value="2"/>
</dbReference>
<dbReference type="PANTHER" id="PTHR46663:SF4">
    <property type="entry name" value="DIGUANYLATE CYCLASE DGCT-RELATED"/>
    <property type="match status" value="1"/>
</dbReference>
<dbReference type="InterPro" id="IPR043128">
    <property type="entry name" value="Rev_trsase/Diguanyl_cyclase"/>
</dbReference>
<dbReference type="EC" id="2.7.7.65" evidence="5"/>
<gene>
    <name evidence="5" type="ORF">NP596_18140</name>
</gene>